<evidence type="ECO:0000313" key="9">
    <source>
        <dbReference type="EMBL" id="MDO6421773.1"/>
    </source>
</evidence>
<sequence>MSDNQYTTVEQRVSYGIGRQMGDQLASNPFEGVEPSAVAQGVIDALEGKESPVSPEDLNEAFRVIREKLEAEEKERAKAMGAEGEAFLAENAKKEGVTVTESGLQYEILTEGTGEKPKATSTVKTHYHGTLIDGTVFDSSVERGQPAEFPVNGVIAGWTEALQLMPVGSKWRLSIPYQLAYGERGAGGAIKPFAALVFDVELLEIVA</sequence>
<dbReference type="NCBIfam" id="NF008602">
    <property type="entry name" value="PRK11570.1"/>
    <property type="match status" value="1"/>
</dbReference>
<protein>
    <recommendedName>
        <fullName evidence="7">Peptidyl-prolyl cis-trans isomerase</fullName>
        <ecNumber evidence="7">5.2.1.8</ecNumber>
    </recommendedName>
</protein>
<dbReference type="RefSeq" id="WP_216065405.1">
    <property type="nucleotide sequence ID" value="NZ_CP123764.1"/>
</dbReference>
<dbReference type="GO" id="GO:0003755">
    <property type="term" value="F:peptidyl-prolyl cis-trans isomerase activity"/>
    <property type="evidence" value="ECO:0007669"/>
    <property type="project" value="UniProtKB-UniRule"/>
</dbReference>
<evidence type="ECO:0000313" key="10">
    <source>
        <dbReference type="Proteomes" id="UP001169760"/>
    </source>
</evidence>
<evidence type="ECO:0000256" key="5">
    <source>
        <dbReference type="ARBA" id="ARBA00023235"/>
    </source>
</evidence>
<reference evidence="9" key="1">
    <citation type="submission" date="2023-07" db="EMBL/GenBank/DDBJ databases">
        <title>Genome content predicts the carbon catabolic preferences of heterotrophic bacteria.</title>
        <authorList>
            <person name="Gralka M."/>
        </authorList>
    </citation>
    <scope>NUCLEOTIDE SEQUENCE</scope>
    <source>
        <strain evidence="9">I3M17_2</strain>
    </source>
</reference>
<dbReference type="GO" id="GO:0006457">
    <property type="term" value="P:protein folding"/>
    <property type="evidence" value="ECO:0007669"/>
    <property type="project" value="InterPro"/>
</dbReference>
<keyword evidence="4 6" id="KW-0697">Rotamase</keyword>
<dbReference type="PANTHER" id="PTHR43811">
    <property type="entry name" value="FKBP-TYPE PEPTIDYL-PROLYL CIS-TRANS ISOMERASE FKPA"/>
    <property type="match status" value="1"/>
</dbReference>
<dbReference type="PROSITE" id="PS50059">
    <property type="entry name" value="FKBP_PPIASE"/>
    <property type="match status" value="1"/>
</dbReference>
<evidence type="ECO:0000256" key="2">
    <source>
        <dbReference type="ARBA" id="ARBA00006577"/>
    </source>
</evidence>
<evidence type="ECO:0000256" key="7">
    <source>
        <dbReference type="RuleBase" id="RU003915"/>
    </source>
</evidence>
<dbReference type="InterPro" id="IPR001179">
    <property type="entry name" value="PPIase_FKBP_dom"/>
</dbReference>
<evidence type="ECO:0000256" key="1">
    <source>
        <dbReference type="ARBA" id="ARBA00000971"/>
    </source>
</evidence>
<dbReference type="Pfam" id="PF00254">
    <property type="entry name" value="FKBP_C"/>
    <property type="match status" value="1"/>
</dbReference>
<dbReference type="InterPro" id="IPR000774">
    <property type="entry name" value="PPIase_FKBP_N"/>
</dbReference>
<dbReference type="EMBL" id="JAUOPB010000003">
    <property type="protein sequence ID" value="MDO6421773.1"/>
    <property type="molecule type" value="Genomic_DNA"/>
</dbReference>
<dbReference type="FunFam" id="3.10.50.40:FF:000045">
    <property type="entry name" value="Peptidyl-prolyl cis-trans isomerase"/>
    <property type="match status" value="1"/>
</dbReference>
<keyword evidence="5 6" id="KW-0413">Isomerase</keyword>
<proteinExistence type="inferred from homology"/>
<name>A0AAW7X2A8_9GAMM</name>
<organism evidence="9 10">
    <name type="scientific">Saccharophagus degradans</name>
    <dbReference type="NCBI Taxonomy" id="86304"/>
    <lineage>
        <taxon>Bacteria</taxon>
        <taxon>Pseudomonadati</taxon>
        <taxon>Pseudomonadota</taxon>
        <taxon>Gammaproteobacteria</taxon>
        <taxon>Cellvibrionales</taxon>
        <taxon>Cellvibrionaceae</taxon>
        <taxon>Saccharophagus</taxon>
    </lineage>
</organism>
<dbReference type="Pfam" id="PF01346">
    <property type="entry name" value="FKBP_N"/>
    <property type="match status" value="1"/>
</dbReference>
<comment type="catalytic activity">
    <reaction evidence="1 6 7">
        <text>[protein]-peptidylproline (omega=180) = [protein]-peptidylproline (omega=0)</text>
        <dbReference type="Rhea" id="RHEA:16237"/>
        <dbReference type="Rhea" id="RHEA-COMP:10747"/>
        <dbReference type="Rhea" id="RHEA-COMP:10748"/>
        <dbReference type="ChEBI" id="CHEBI:83833"/>
        <dbReference type="ChEBI" id="CHEBI:83834"/>
        <dbReference type="EC" id="5.2.1.8"/>
    </reaction>
</comment>
<evidence type="ECO:0000259" key="8">
    <source>
        <dbReference type="PROSITE" id="PS50059"/>
    </source>
</evidence>
<comment type="similarity">
    <text evidence="2 7">Belongs to the FKBP-type PPIase family.</text>
</comment>
<evidence type="ECO:0000256" key="3">
    <source>
        <dbReference type="ARBA" id="ARBA00022729"/>
    </source>
</evidence>
<evidence type="ECO:0000256" key="6">
    <source>
        <dbReference type="PROSITE-ProRule" id="PRU00277"/>
    </source>
</evidence>
<feature type="domain" description="PPIase FKBP-type" evidence="8">
    <location>
        <begin position="120"/>
        <end position="206"/>
    </location>
</feature>
<dbReference type="PANTHER" id="PTHR43811:SF23">
    <property type="entry name" value="FKBP-TYPE 22 KDA PEPTIDYL-PROLYL CIS-TRANS ISOMERASE"/>
    <property type="match status" value="1"/>
</dbReference>
<gene>
    <name evidence="9" type="ORF">Q4521_04760</name>
</gene>
<evidence type="ECO:0000256" key="4">
    <source>
        <dbReference type="ARBA" id="ARBA00023110"/>
    </source>
</evidence>
<dbReference type="AlphaFoldDB" id="A0AAW7X2A8"/>
<comment type="caution">
    <text evidence="9">The sequence shown here is derived from an EMBL/GenBank/DDBJ whole genome shotgun (WGS) entry which is preliminary data.</text>
</comment>
<accession>A0AAW7X2A8</accession>
<dbReference type="Proteomes" id="UP001169760">
    <property type="component" value="Unassembled WGS sequence"/>
</dbReference>
<keyword evidence="3" id="KW-0732">Signal</keyword>
<dbReference type="EC" id="5.2.1.8" evidence="7"/>